<dbReference type="InterPro" id="IPR050464">
    <property type="entry name" value="Zeta_carotene_desat/Oxidored"/>
</dbReference>
<evidence type="ECO:0000256" key="3">
    <source>
        <dbReference type="ARBA" id="ARBA00002185"/>
    </source>
</evidence>
<evidence type="ECO:0000256" key="9">
    <source>
        <dbReference type="ARBA" id="ARBA00022827"/>
    </source>
</evidence>
<dbReference type="RefSeq" id="WP_096197490.1">
    <property type="nucleotide sequence ID" value="NZ_NRGR01000021.1"/>
</dbReference>
<dbReference type="EC" id="1.3.3.15" evidence="6 12"/>
<feature type="compositionally biased region" description="Low complexity" evidence="13">
    <location>
        <begin position="219"/>
        <end position="231"/>
    </location>
</feature>
<evidence type="ECO:0000313" key="15">
    <source>
        <dbReference type="EMBL" id="PCC38599.1"/>
    </source>
</evidence>
<dbReference type="Gene3D" id="3.50.50.60">
    <property type="entry name" value="FAD/NAD(P)-binding domain"/>
    <property type="match status" value="1"/>
</dbReference>
<dbReference type="GO" id="GO:0006783">
    <property type="term" value="P:heme biosynthetic process"/>
    <property type="evidence" value="ECO:0007669"/>
    <property type="project" value="UniProtKB-UniRule"/>
</dbReference>
<keyword evidence="9 12" id="KW-0274">FAD</keyword>
<comment type="function">
    <text evidence="3 12">Involved in coproporphyrin-dependent heme b biosynthesis. Catalyzes the oxidation of coproporphyrinogen III to coproporphyrin III.</text>
</comment>
<feature type="region of interest" description="Disordered" evidence="13">
    <location>
        <begin position="206"/>
        <end position="231"/>
    </location>
</feature>
<dbReference type="Pfam" id="PF01593">
    <property type="entry name" value="Amino_oxidase"/>
    <property type="match status" value="1"/>
</dbReference>
<evidence type="ECO:0000259" key="14">
    <source>
        <dbReference type="Pfam" id="PF01593"/>
    </source>
</evidence>
<evidence type="ECO:0000256" key="13">
    <source>
        <dbReference type="SAM" id="MobiDB-lite"/>
    </source>
</evidence>
<sequence>MTDRTLVVGAGLAGLLAARRHQRAGHQVILLEAGRAVGGAIAEVEPSGAPGLMLSAGAEAYSTASGAVDALVAELGLAAQVVAPRGGLGSRVVSDAGVHRAPVDSLLGIPGRPLAADVRAVLGTWGSLRAGLERFLPASVGARSGATVAEVVRRRLGARVLERLVAPVVGGVHSSDPASLEFAAASPQLSRGLAEHGSLTAAVRRARGLTRRSGKNSGDRTGAGSAGSAGTRVHALTPTMAALPGALQARFLAEGGMLRTGVEASAIERTGARSGWRVRTTGEETLTADRLVLACPPDTAHELLEGAAPEIAAVIPQAPSAAVRLVVLVLDAPGLDAFPSGTGALVAPGTRGIRAKALTHATAKWEHVQRQAREALPSARSPHVVRLSFGRPGEPLPDPEGIVDLALADASRILGAPLTREHLLASRVIDWDRAMRQSLPGHRAALDALTGLLETEPSLELVGSWRAGTGIDAIVRADAATLTRDLRSTRSPAVEGHTS</sequence>
<evidence type="ECO:0000256" key="7">
    <source>
        <dbReference type="ARBA" id="ARBA00019046"/>
    </source>
</evidence>
<dbReference type="InterPro" id="IPR004572">
    <property type="entry name" value="Protoporphyrinogen_oxidase"/>
</dbReference>
<comment type="caution">
    <text evidence="15">The sequence shown here is derived from an EMBL/GenBank/DDBJ whole genome shotgun (WGS) entry which is preliminary data.</text>
</comment>
<dbReference type="InterPro" id="IPR036188">
    <property type="entry name" value="FAD/NAD-bd_sf"/>
</dbReference>
<dbReference type="Gene3D" id="3.90.660.20">
    <property type="entry name" value="Protoporphyrinogen oxidase, mitochondrial, domain 2"/>
    <property type="match status" value="1"/>
</dbReference>
<evidence type="ECO:0000256" key="1">
    <source>
        <dbReference type="ARBA" id="ARBA00001755"/>
    </source>
</evidence>
<accession>A0A2A3YHA0</accession>
<dbReference type="SUPFAM" id="SSF51905">
    <property type="entry name" value="FAD/NAD(P)-binding domain"/>
    <property type="match status" value="1"/>
</dbReference>
<evidence type="ECO:0000313" key="16">
    <source>
        <dbReference type="Proteomes" id="UP000218598"/>
    </source>
</evidence>
<feature type="domain" description="Amine oxidase" evidence="14">
    <location>
        <begin position="12"/>
        <end position="334"/>
    </location>
</feature>
<comment type="cofactor">
    <cofactor evidence="2 12">
        <name>FAD</name>
        <dbReference type="ChEBI" id="CHEBI:57692"/>
    </cofactor>
</comment>
<gene>
    <name evidence="15" type="primary">hemG</name>
    <name evidence="15" type="ORF">CIK66_13595</name>
</gene>
<evidence type="ECO:0000256" key="12">
    <source>
        <dbReference type="RuleBase" id="RU364052"/>
    </source>
</evidence>
<dbReference type="EMBL" id="NRGR01000021">
    <property type="protein sequence ID" value="PCC38599.1"/>
    <property type="molecule type" value="Genomic_DNA"/>
</dbReference>
<dbReference type="Gene3D" id="1.10.3110.10">
    <property type="entry name" value="protoporphyrinogen ix oxidase, domain 3"/>
    <property type="match status" value="1"/>
</dbReference>
<dbReference type="AlphaFoldDB" id="A0A2A3YHA0"/>
<evidence type="ECO:0000256" key="4">
    <source>
        <dbReference type="ARBA" id="ARBA00004744"/>
    </source>
</evidence>
<evidence type="ECO:0000256" key="2">
    <source>
        <dbReference type="ARBA" id="ARBA00001974"/>
    </source>
</evidence>
<dbReference type="InterPro" id="IPR002937">
    <property type="entry name" value="Amino_oxidase"/>
</dbReference>
<dbReference type="OrthoDB" id="3450553at2"/>
<comment type="pathway">
    <text evidence="4 12">Porphyrin-containing compound metabolism; protoheme biosynthesis.</text>
</comment>
<dbReference type="GO" id="GO:0004729">
    <property type="term" value="F:oxygen-dependent protoporphyrinogen oxidase activity"/>
    <property type="evidence" value="ECO:0007669"/>
    <property type="project" value="UniProtKB-UniRule"/>
</dbReference>
<dbReference type="PANTHER" id="PTHR42923">
    <property type="entry name" value="PROTOPORPHYRINOGEN OXIDASE"/>
    <property type="match status" value="1"/>
</dbReference>
<dbReference type="GO" id="GO:0005737">
    <property type="term" value="C:cytoplasm"/>
    <property type="evidence" value="ECO:0007669"/>
    <property type="project" value="UniProtKB-SubCell"/>
</dbReference>
<evidence type="ECO:0000256" key="6">
    <source>
        <dbReference type="ARBA" id="ARBA00012402"/>
    </source>
</evidence>
<keyword evidence="12" id="KW-0963">Cytoplasm</keyword>
<evidence type="ECO:0000256" key="10">
    <source>
        <dbReference type="ARBA" id="ARBA00023002"/>
    </source>
</evidence>
<comment type="subcellular location">
    <subcellularLocation>
        <location evidence="12">Cytoplasm</location>
    </subcellularLocation>
</comment>
<comment type="catalytic activity">
    <reaction evidence="1">
        <text>coproporphyrinogen III + 3 O2 = coproporphyrin III + 3 H2O2</text>
        <dbReference type="Rhea" id="RHEA:43436"/>
        <dbReference type="ChEBI" id="CHEBI:15379"/>
        <dbReference type="ChEBI" id="CHEBI:16240"/>
        <dbReference type="ChEBI" id="CHEBI:57309"/>
        <dbReference type="ChEBI" id="CHEBI:131725"/>
        <dbReference type="EC" id="1.3.3.15"/>
    </reaction>
    <physiologicalReaction direction="left-to-right" evidence="1">
        <dbReference type="Rhea" id="RHEA:43437"/>
    </physiologicalReaction>
</comment>
<dbReference type="NCBIfam" id="TIGR00562">
    <property type="entry name" value="proto_IX_ox"/>
    <property type="match status" value="1"/>
</dbReference>
<dbReference type="PANTHER" id="PTHR42923:SF3">
    <property type="entry name" value="PROTOPORPHYRINOGEN OXIDASE"/>
    <property type="match status" value="1"/>
</dbReference>
<reference evidence="15 16" key="1">
    <citation type="journal article" date="2017" name="Elife">
        <title>Extensive horizontal gene transfer in cheese-associated bacteria.</title>
        <authorList>
            <person name="Bonham K.S."/>
            <person name="Wolfe B.E."/>
            <person name="Dutton R.J."/>
        </authorList>
    </citation>
    <scope>NUCLEOTIDE SEQUENCE [LARGE SCALE GENOMIC DNA]</scope>
    <source>
        <strain evidence="15 16">341_9</strain>
    </source>
</reference>
<evidence type="ECO:0000256" key="8">
    <source>
        <dbReference type="ARBA" id="ARBA00022630"/>
    </source>
</evidence>
<dbReference type="Proteomes" id="UP000218598">
    <property type="component" value="Unassembled WGS sequence"/>
</dbReference>
<name>A0A2A3YHA0_9MICO</name>
<dbReference type="UniPathway" id="UPA00252"/>
<protein>
    <recommendedName>
        <fullName evidence="7 12">Coproporphyrinogen III oxidase</fullName>
        <ecNumber evidence="6 12">1.3.3.15</ecNumber>
    </recommendedName>
</protein>
<keyword evidence="11 12" id="KW-0350">Heme biosynthesis</keyword>
<keyword evidence="8 12" id="KW-0285">Flavoprotein</keyword>
<comment type="similarity">
    <text evidence="5 12">Belongs to the protoporphyrinogen/coproporphyrinogen oxidase family. Coproporphyrinogen III oxidase subfamily.</text>
</comment>
<dbReference type="SUPFAM" id="SSF54373">
    <property type="entry name" value="FAD-linked reductases, C-terminal domain"/>
    <property type="match status" value="1"/>
</dbReference>
<keyword evidence="10 12" id="KW-0560">Oxidoreductase</keyword>
<keyword evidence="16" id="KW-1185">Reference proteome</keyword>
<organism evidence="15 16">
    <name type="scientific">Brachybacterium alimentarium</name>
    <dbReference type="NCBI Taxonomy" id="47845"/>
    <lineage>
        <taxon>Bacteria</taxon>
        <taxon>Bacillati</taxon>
        <taxon>Actinomycetota</taxon>
        <taxon>Actinomycetes</taxon>
        <taxon>Micrococcales</taxon>
        <taxon>Dermabacteraceae</taxon>
        <taxon>Brachybacterium</taxon>
    </lineage>
</organism>
<proteinExistence type="inferred from homology"/>
<evidence type="ECO:0000256" key="11">
    <source>
        <dbReference type="ARBA" id="ARBA00023133"/>
    </source>
</evidence>
<evidence type="ECO:0000256" key="5">
    <source>
        <dbReference type="ARBA" id="ARBA00008310"/>
    </source>
</evidence>